<evidence type="ECO:0000313" key="2">
    <source>
        <dbReference type="Proteomes" id="UP001163603"/>
    </source>
</evidence>
<comment type="caution">
    <text evidence="1">The sequence shown here is derived from an EMBL/GenBank/DDBJ whole genome shotgun (WGS) entry which is preliminary data.</text>
</comment>
<proteinExistence type="predicted"/>
<dbReference type="EMBL" id="CM047747">
    <property type="protein sequence ID" value="KAJ0017382.1"/>
    <property type="molecule type" value="Genomic_DNA"/>
</dbReference>
<evidence type="ECO:0000313" key="1">
    <source>
        <dbReference type="EMBL" id="KAJ0017382.1"/>
    </source>
</evidence>
<name>A0ACC0XH44_9ROSI</name>
<organism evidence="1 2">
    <name type="scientific">Pistacia integerrima</name>
    <dbReference type="NCBI Taxonomy" id="434235"/>
    <lineage>
        <taxon>Eukaryota</taxon>
        <taxon>Viridiplantae</taxon>
        <taxon>Streptophyta</taxon>
        <taxon>Embryophyta</taxon>
        <taxon>Tracheophyta</taxon>
        <taxon>Spermatophyta</taxon>
        <taxon>Magnoliopsida</taxon>
        <taxon>eudicotyledons</taxon>
        <taxon>Gunneridae</taxon>
        <taxon>Pentapetalae</taxon>
        <taxon>rosids</taxon>
        <taxon>malvids</taxon>
        <taxon>Sapindales</taxon>
        <taxon>Anacardiaceae</taxon>
        <taxon>Pistacia</taxon>
    </lineage>
</organism>
<reference evidence="2" key="1">
    <citation type="journal article" date="2023" name="G3 (Bethesda)">
        <title>Genome assembly and association tests identify interacting loci associated with vigor, precocity, and sex in interspecific pistachio rootstocks.</title>
        <authorList>
            <person name="Palmer W."/>
            <person name="Jacygrad E."/>
            <person name="Sagayaradj S."/>
            <person name="Cavanaugh K."/>
            <person name="Han R."/>
            <person name="Bertier L."/>
            <person name="Beede B."/>
            <person name="Kafkas S."/>
            <person name="Golino D."/>
            <person name="Preece J."/>
            <person name="Michelmore R."/>
        </authorList>
    </citation>
    <scope>NUCLEOTIDE SEQUENCE [LARGE SCALE GENOMIC DNA]</scope>
</reference>
<gene>
    <name evidence="1" type="ORF">Pint_10830</name>
</gene>
<protein>
    <submittedName>
        <fullName evidence="1">Uncharacterized protein</fullName>
    </submittedName>
</protein>
<sequence length="604" mass="68800">MGCTRDLCISALLVIFNFFYLFNAADIITSAQFISDSQNESILSSNGNFRLGFFSPGKSRNRYVGIWPNKISKRMVVWVANRETPIRNSEGILKIAEDGNLAIFGHNKTTPLWSTNVSMPERKSMAKIFDSGNLILVAEDEWSDSETIIWQSFDYPTDTIIPGMKFGMNRKTGLIQALTSWKSTDDPAPGEFSCMLDPLGSPQFFIYQGSLPRYRCGPWNGRNLNGLPDVTTRLRMLNVDYSKQIDLINYTFVMNDNEIYVEMLTKNDSPFPVTVLEPTGVVKRMIWHESKKWANFWMAPLDLCDEYSRCGANAICHNENTMTRCECLPGFVPLYPHEWNVECAEKRKVGECGKGYGEGFVRVERLKLPDARNSRVYCNMSLKECEKKCLKNCNCTGYASSNVNEDGRGCMAWYGELKDMRQYNDGQDFYLRVDAVELAANARKNSKKFLANKSTVAFIIVPVVMEMLIIAACFYYWWTRKAGRKGQKKKQRRDNSLLLESATSLPNHKNSTWELWRDDKALETVESCIVDSCPVQEVVRCIQVGLRCVQDDASKRPTMSTAIFMLTNETQLPSPKQSTFSFRRTKTEPDSSINEVTITTFSAR</sequence>
<keyword evidence="2" id="KW-1185">Reference proteome</keyword>
<accession>A0ACC0XH44</accession>
<dbReference type="Proteomes" id="UP001163603">
    <property type="component" value="Chromosome 12"/>
</dbReference>